<accession>A0ABT8BN75</accession>
<comment type="similarity">
    <text evidence="1">Belongs to the LysR transcriptional regulatory family.</text>
</comment>
<reference evidence="7" key="1">
    <citation type="journal article" date="2019" name="Int. J. Syst. Evol. Microbiol.">
        <title>The Global Catalogue of Microorganisms (GCM) 10K type strain sequencing project: providing services to taxonomists for standard genome sequencing and annotation.</title>
        <authorList>
            <consortium name="The Broad Institute Genomics Platform"/>
            <consortium name="The Broad Institute Genome Sequencing Center for Infectious Disease"/>
            <person name="Wu L."/>
            <person name="Ma J."/>
        </authorList>
    </citation>
    <scope>NUCLEOTIDE SEQUENCE [LARGE SCALE GENOMIC DNA]</scope>
    <source>
        <strain evidence="7">CECT 7398</strain>
    </source>
</reference>
<dbReference type="Pfam" id="PF03466">
    <property type="entry name" value="LysR_substrate"/>
    <property type="match status" value="1"/>
</dbReference>
<evidence type="ECO:0000256" key="4">
    <source>
        <dbReference type="ARBA" id="ARBA00023163"/>
    </source>
</evidence>
<dbReference type="InterPro" id="IPR036388">
    <property type="entry name" value="WH-like_DNA-bd_sf"/>
</dbReference>
<dbReference type="InterPro" id="IPR005119">
    <property type="entry name" value="LysR_subst-bd"/>
</dbReference>
<organism evidence="6 7">
    <name type="scientific">Vibrio ostreicida</name>
    <dbReference type="NCBI Taxonomy" id="526588"/>
    <lineage>
        <taxon>Bacteria</taxon>
        <taxon>Pseudomonadati</taxon>
        <taxon>Pseudomonadota</taxon>
        <taxon>Gammaproteobacteria</taxon>
        <taxon>Vibrionales</taxon>
        <taxon>Vibrionaceae</taxon>
        <taxon>Vibrio</taxon>
    </lineage>
</organism>
<comment type="caution">
    <text evidence="6">The sequence shown here is derived from an EMBL/GenBank/DDBJ whole genome shotgun (WGS) entry which is preliminary data.</text>
</comment>
<dbReference type="SUPFAM" id="SSF46785">
    <property type="entry name" value="Winged helix' DNA-binding domain"/>
    <property type="match status" value="1"/>
</dbReference>
<evidence type="ECO:0000313" key="6">
    <source>
        <dbReference type="EMBL" id="MDN3608535.1"/>
    </source>
</evidence>
<keyword evidence="2" id="KW-0805">Transcription regulation</keyword>
<keyword evidence="3" id="KW-0238">DNA-binding</keyword>
<dbReference type="InterPro" id="IPR050389">
    <property type="entry name" value="LysR-type_TF"/>
</dbReference>
<sequence length="313" mass="35548">MDRKIALRQKLRKLDFQSLEVFYNLYLYQSVTEVSEILSLSQSTVSYSLNRLRTAFDDPLFVSSRAGMQPTHKSTLLIESIGDILGKISACGVEKKAFSPRETETVFTIFSPEYFEILVIPLLLKKILQEELKISIEVIRPEEKVPYEAIADQKIDVGIVVSQNQYPHNLCSQRILSDQLVAVFDGSGSGFAPLSLKEFSERRQIFPSPWLTSNCMVDSWLNNHDIQRTIAIKANGYYSGLKMLTGSEMMMMLPEKVFKKVSPQHSTLHARQAPEGLPGFELEMLWSQSCASNPANIWLREQIMDVCQAVNRD</sequence>
<dbReference type="RefSeq" id="WP_170883688.1">
    <property type="nucleotide sequence ID" value="NZ_JABEYA020000020.1"/>
</dbReference>
<dbReference type="EMBL" id="JAUFQC010000001">
    <property type="protein sequence ID" value="MDN3608535.1"/>
    <property type="molecule type" value="Genomic_DNA"/>
</dbReference>
<dbReference type="Gene3D" id="1.10.10.10">
    <property type="entry name" value="Winged helix-like DNA-binding domain superfamily/Winged helix DNA-binding domain"/>
    <property type="match status" value="1"/>
</dbReference>
<dbReference type="InterPro" id="IPR037402">
    <property type="entry name" value="YidZ_PBP2"/>
</dbReference>
<dbReference type="InterPro" id="IPR036390">
    <property type="entry name" value="WH_DNA-bd_sf"/>
</dbReference>
<gene>
    <name evidence="6" type="ORF">QWZ16_01920</name>
</gene>
<dbReference type="Proteomes" id="UP001238540">
    <property type="component" value="Unassembled WGS sequence"/>
</dbReference>
<dbReference type="SUPFAM" id="SSF53850">
    <property type="entry name" value="Periplasmic binding protein-like II"/>
    <property type="match status" value="1"/>
</dbReference>
<keyword evidence="4" id="KW-0804">Transcription</keyword>
<dbReference type="Pfam" id="PF00126">
    <property type="entry name" value="HTH_1"/>
    <property type="match status" value="1"/>
</dbReference>
<evidence type="ECO:0000313" key="7">
    <source>
        <dbReference type="Proteomes" id="UP001238540"/>
    </source>
</evidence>
<evidence type="ECO:0000256" key="3">
    <source>
        <dbReference type="ARBA" id="ARBA00023125"/>
    </source>
</evidence>
<evidence type="ECO:0000259" key="5">
    <source>
        <dbReference type="PROSITE" id="PS50931"/>
    </source>
</evidence>
<dbReference type="InterPro" id="IPR000847">
    <property type="entry name" value="LysR_HTH_N"/>
</dbReference>
<proteinExistence type="inferred from homology"/>
<dbReference type="PANTHER" id="PTHR30118:SF15">
    <property type="entry name" value="TRANSCRIPTIONAL REGULATORY PROTEIN"/>
    <property type="match status" value="1"/>
</dbReference>
<dbReference type="CDD" id="cd08417">
    <property type="entry name" value="PBP2_Nitroaromatics_like"/>
    <property type="match status" value="1"/>
</dbReference>
<dbReference type="PROSITE" id="PS50931">
    <property type="entry name" value="HTH_LYSR"/>
    <property type="match status" value="1"/>
</dbReference>
<protein>
    <submittedName>
        <fullName evidence="6">LysR family transcriptional regulator</fullName>
    </submittedName>
</protein>
<evidence type="ECO:0000256" key="2">
    <source>
        <dbReference type="ARBA" id="ARBA00023015"/>
    </source>
</evidence>
<evidence type="ECO:0000256" key="1">
    <source>
        <dbReference type="ARBA" id="ARBA00009437"/>
    </source>
</evidence>
<feature type="domain" description="HTH lysR-type" evidence="5">
    <location>
        <begin position="14"/>
        <end position="71"/>
    </location>
</feature>
<dbReference type="Gene3D" id="3.40.190.10">
    <property type="entry name" value="Periplasmic binding protein-like II"/>
    <property type="match status" value="2"/>
</dbReference>
<name>A0ABT8BN75_9VIBR</name>
<dbReference type="PANTHER" id="PTHR30118">
    <property type="entry name" value="HTH-TYPE TRANSCRIPTIONAL REGULATOR LEUO-RELATED"/>
    <property type="match status" value="1"/>
</dbReference>
<keyword evidence="7" id="KW-1185">Reference proteome</keyword>